<protein>
    <submittedName>
        <fullName evidence="3">Uncharacterized protein</fullName>
    </submittedName>
</protein>
<dbReference type="GeneID" id="95772947"/>
<evidence type="ECO:0000256" key="1">
    <source>
        <dbReference type="SAM" id="MobiDB-lite"/>
    </source>
</evidence>
<keyword evidence="2" id="KW-1133">Transmembrane helix</keyword>
<dbReference type="EMBL" id="VAUP01000015">
    <property type="protein sequence ID" value="TLX43603.1"/>
    <property type="molecule type" value="Genomic_DNA"/>
</dbReference>
<feature type="region of interest" description="Disordered" evidence="1">
    <location>
        <begin position="89"/>
        <end position="119"/>
    </location>
</feature>
<keyword evidence="2" id="KW-0812">Transmembrane</keyword>
<evidence type="ECO:0000256" key="2">
    <source>
        <dbReference type="SAM" id="Phobius"/>
    </source>
</evidence>
<accession>A0A6C1KVZ6</accession>
<dbReference type="RefSeq" id="WP_138398519.1">
    <property type="nucleotide sequence ID" value="NZ_JBAFVI010000001.1"/>
</dbReference>
<comment type="caution">
    <text evidence="3">The sequence shown here is derived from an EMBL/GenBank/DDBJ whole genome shotgun (WGS) entry which is preliminary data.</text>
</comment>
<evidence type="ECO:0000313" key="4">
    <source>
        <dbReference type="Proteomes" id="UP000305131"/>
    </source>
</evidence>
<gene>
    <name evidence="3" type="ORF">FBQ73_05660</name>
</gene>
<dbReference type="Proteomes" id="UP000305131">
    <property type="component" value="Unassembled WGS sequence"/>
</dbReference>
<evidence type="ECO:0000313" key="3">
    <source>
        <dbReference type="EMBL" id="TLX43603.1"/>
    </source>
</evidence>
<reference evidence="3 4" key="1">
    <citation type="submission" date="2019-05" db="EMBL/GenBank/DDBJ databases">
        <authorList>
            <person name="Zhou X."/>
        </authorList>
    </citation>
    <scope>NUCLEOTIDE SEQUENCE [LARGE SCALE GENOMIC DNA]</scope>
    <source>
        <strain evidence="3 4">DSM 432</strain>
    </source>
</reference>
<name>A0A6C1KVZ6_XANAU</name>
<organism evidence="3 4">
    <name type="scientific">Xanthobacter autotrophicus</name>
    <dbReference type="NCBI Taxonomy" id="280"/>
    <lineage>
        <taxon>Bacteria</taxon>
        <taxon>Pseudomonadati</taxon>
        <taxon>Pseudomonadota</taxon>
        <taxon>Alphaproteobacteria</taxon>
        <taxon>Hyphomicrobiales</taxon>
        <taxon>Xanthobacteraceae</taxon>
        <taxon>Xanthobacter</taxon>
    </lineage>
</organism>
<sequence>MRLLVVFVLLLLVLTGLFVPALFAFGWILLAVLGVALLVALFRGALVVGVGLPIALGASAFDFVRGRRGAPPLPRHPQPGDPDYLNWANREGSYAPGAKPKRPFLDELPPAPQARRGIY</sequence>
<keyword evidence="2" id="KW-0472">Membrane</keyword>
<feature type="transmembrane region" description="Helical" evidence="2">
    <location>
        <begin position="28"/>
        <end position="58"/>
    </location>
</feature>
<proteinExistence type="predicted"/>
<dbReference type="AlphaFoldDB" id="A0A6C1KVZ6"/>